<reference evidence="2 3" key="1">
    <citation type="submission" date="2016-10" db="EMBL/GenBank/DDBJ databases">
        <authorList>
            <person name="de Groot N.N."/>
        </authorList>
    </citation>
    <scope>NUCLEOTIDE SEQUENCE [LARGE SCALE GENOMIC DNA]</scope>
    <source>
        <strain evidence="2 3">DSM 26656</strain>
    </source>
</reference>
<dbReference type="AlphaFoldDB" id="A0A1H6BH86"/>
<organism evidence="2 3">
    <name type="scientific">Bosea lathyri</name>
    <dbReference type="NCBI Taxonomy" id="1036778"/>
    <lineage>
        <taxon>Bacteria</taxon>
        <taxon>Pseudomonadati</taxon>
        <taxon>Pseudomonadota</taxon>
        <taxon>Alphaproteobacteria</taxon>
        <taxon>Hyphomicrobiales</taxon>
        <taxon>Boseaceae</taxon>
        <taxon>Bosea</taxon>
    </lineage>
</organism>
<feature type="compositionally biased region" description="Low complexity" evidence="1">
    <location>
        <begin position="156"/>
        <end position="179"/>
    </location>
</feature>
<name>A0A1H6BH86_9HYPH</name>
<keyword evidence="3" id="KW-1185">Reference proteome</keyword>
<gene>
    <name evidence="2" type="ORF">SAMN04488115_107234</name>
</gene>
<dbReference type="Proteomes" id="UP000236743">
    <property type="component" value="Unassembled WGS sequence"/>
</dbReference>
<evidence type="ECO:0000256" key="1">
    <source>
        <dbReference type="SAM" id="MobiDB-lite"/>
    </source>
</evidence>
<dbReference type="EMBL" id="FNUY01000007">
    <property type="protein sequence ID" value="SEG60118.1"/>
    <property type="molecule type" value="Genomic_DNA"/>
</dbReference>
<evidence type="ECO:0000313" key="3">
    <source>
        <dbReference type="Proteomes" id="UP000236743"/>
    </source>
</evidence>
<protein>
    <submittedName>
        <fullName evidence="2">Uncharacterized protein</fullName>
    </submittedName>
</protein>
<accession>A0A1H6BH86</accession>
<proteinExistence type="predicted"/>
<sequence>MSSTVSADDLARYQRSPGDVLQLPEGTAAEARAGLLSSRVRNLIASNPDSLAGLVPFLKVATGDEAGGLGVGLGAAAQICVKRNPLVAQDIQKAVLEANNNDLSRSFAAIIGDQPVLAVSSTPAVPVAGDTNVGGGPHRGTTDLVYGFRAGSVPDGSSSFASAGTRSSRSAFSSVSGFR</sequence>
<feature type="region of interest" description="Disordered" evidence="1">
    <location>
        <begin position="155"/>
        <end position="179"/>
    </location>
</feature>
<evidence type="ECO:0000313" key="2">
    <source>
        <dbReference type="EMBL" id="SEG60118.1"/>
    </source>
</evidence>